<gene>
    <name evidence="2" type="ORF">H8700_05280</name>
</gene>
<dbReference type="PANTHER" id="PTHR45661">
    <property type="entry name" value="SURFACE ANTIGEN"/>
    <property type="match status" value="1"/>
</dbReference>
<organism evidence="2 3">
    <name type="scientific">Jutongia hominis</name>
    <dbReference type="NCBI Taxonomy" id="2763664"/>
    <lineage>
        <taxon>Bacteria</taxon>
        <taxon>Bacillati</taxon>
        <taxon>Bacillota</taxon>
        <taxon>Clostridia</taxon>
        <taxon>Lachnospirales</taxon>
        <taxon>Lachnospiraceae</taxon>
        <taxon>Jutongia</taxon>
    </lineage>
</organism>
<dbReference type="EMBL" id="JACRSW010000017">
    <property type="protein sequence ID" value="MBC8557117.1"/>
    <property type="molecule type" value="Genomic_DNA"/>
</dbReference>
<reference evidence="2 3" key="1">
    <citation type="submission" date="2020-08" db="EMBL/GenBank/DDBJ databases">
        <title>Genome public.</title>
        <authorList>
            <person name="Liu C."/>
            <person name="Sun Q."/>
        </authorList>
    </citation>
    <scope>NUCLEOTIDE SEQUENCE [LARGE SCALE GENOMIC DNA]</scope>
    <source>
        <strain evidence="2 3">BX3</strain>
    </source>
</reference>
<evidence type="ECO:0000313" key="2">
    <source>
        <dbReference type="EMBL" id="MBC8557117.1"/>
    </source>
</evidence>
<dbReference type="Proteomes" id="UP000637513">
    <property type="component" value="Unassembled WGS sequence"/>
</dbReference>
<keyword evidence="1" id="KW-0732">Signal</keyword>
<comment type="caution">
    <text evidence="2">The sequence shown here is derived from an EMBL/GenBank/DDBJ whole genome shotgun (WGS) entry which is preliminary data.</text>
</comment>
<proteinExistence type="predicted"/>
<keyword evidence="3" id="KW-1185">Reference proteome</keyword>
<dbReference type="InterPro" id="IPR032675">
    <property type="entry name" value="LRR_dom_sf"/>
</dbReference>
<name>A0ABR7MTI5_9FIRM</name>
<feature type="signal peptide" evidence="1">
    <location>
        <begin position="1"/>
        <end position="27"/>
    </location>
</feature>
<evidence type="ECO:0000313" key="3">
    <source>
        <dbReference type="Proteomes" id="UP000637513"/>
    </source>
</evidence>
<dbReference type="InterPro" id="IPR053139">
    <property type="entry name" value="Surface_bspA-like"/>
</dbReference>
<protein>
    <submittedName>
        <fullName evidence="2">Leucine-rich repeat protein</fullName>
    </submittedName>
</protein>
<accession>A0ABR7MTI5</accession>
<dbReference type="Pfam" id="PF13306">
    <property type="entry name" value="LRR_5"/>
    <property type="match status" value="5"/>
</dbReference>
<evidence type="ECO:0000256" key="1">
    <source>
        <dbReference type="SAM" id="SignalP"/>
    </source>
</evidence>
<dbReference type="Gene3D" id="3.80.10.10">
    <property type="entry name" value="Ribonuclease Inhibitor"/>
    <property type="match status" value="5"/>
</dbReference>
<dbReference type="InterPro" id="IPR026906">
    <property type="entry name" value="LRR_5"/>
</dbReference>
<dbReference type="SUPFAM" id="SSF52058">
    <property type="entry name" value="L domain-like"/>
    <property type="match status" value="2"/>
</dbReference>
<sequence>MKKITKAGVYLSLAAMLAMGTGTAVLAYSDENYWGEDVYTADEDYTITDSQGIVYYADRTSSDITYGVYDFTQSYDKNHKAMVTKLDIANRIGGTPVTSIDKGFKGQKEIEEITMGNNIWDLSGSFMGCTGLKRIKLSSAIKEIPARSFQDCSSLKAIQIPKACKELGTSAFEGCSSLQKVTFAKTPASFKVGKNAFKGTAWKKACKIDFKPMIAGGVLLDASTDGNGENMTIKGSKVSCIAQNSLANARSVKNLTISKVKNIQSHSLDGCKAKKITILQPKKLGDKMFANTKNVKKIVITGNVKITKTTMKSLKNPKKVTLYVEQKRVAQLQKILPCKVRAIASKKTAKGSLLTDKKSVKNSKVQSKKMTGEGVIVNKSLDGKMIEDNQGLVYEMDKNGYYYITKFDQKYDEKFNPLHTEITIPEKINDIDVLGVKSQDVFQYCTEITSVAMPENIKLPRAAFMGCTNLKKVTYLSVDGLSVFYRAKLRNYLFKDCTNLEEVTLTECFELVGNYAFMNCTCLKKITFPKNVDAIGAYAFYNTGLEEVILDSKSVTGIDTKAFANCKKLRCVTIRVLDAICSHAFYNCTNLEKITIKGFSIQDCTIESNAFVNTKWIETYKRKNQPVILNGVLVNGYYVKGNVTLDGKKVKRILGNSFADNHKIKKLKVKGVDEIDDYAFVGSSATEASISGCKKMGMYLFGDCKKLKKISIEKIKTIPMYSLALVTGLQKLTLGKDVEKIEASAVHHCPNLRTVSFKTQKPIDWSYDTMGGTEGNMFVGCTKLRDVYMNSKSLLKGSEDSWMDAFDKKKVTIHVPKKLYQKYEDSPYIYCKVVAKK</sequence>
<dbReference type="RefSeq" id="WP_249304044.1">
    <property type="nucleotide sequence ID" value="NZ_JACRSW010000017.1"/>
</dbReference>
<dbReference type="PANTHER" id="PTHR45661:SF3">
    <property type="entry name" value="IG-LIKE DOMAIN-CONTAINING PROTEIN"/>
    <property type="match status" value="1"/>
</dbReference>
<feature type="chain" id="PRO_5046304343" evidence="1">
    <location>
        <begin position="28"/>
        <end position="837"/>
    </location>
</feature>